<dbReference type="InterPro" id="IPR011993">
    <property type="entry name" value="PH-like_dom_sf"/>
</dbReference>
<reference evidence="13" key="3">
    <citation type="submission" date="2020-05" db="EMBL/GenBank/DDBJ databases">
        <title>Electrophorus electricus (electric eel) genome, fEleEle1, primary haplotype.</title>
        <authorList>
            <person name="Myers G."/>
            <person name="Meyer A."/>
            <person name="Fedrigo O."/>
            <person name="Formenti G."/>
            <person name="Rhie A."/>
            <person name="Tracey A."/>
            <person name="Sims Y."/>
            <person name="Jarvis E.D."/>
        </authorList>
    </citation>
    <scope>NUCLEOTIDE SEQUENCE [LARGE SCALE GENOMIC DNA]</scope>
</reference>
<dbReference type="SMART" id="SM00314">
    <property type="entry name" value="RA"/>
    <property type="match status" value="1"/>
</dbReference>
<dbReference type="InterPro" id="IPR039664">
    <property type="entry name" value="GRB/APBB1IP"/>
</dbReference>
<reference evidence="14" key="1">
    <citation type="journal article" date="2014" name="Science">
        <title>Nonhuman genetics. Genomic basis for the convergent evolution of electric organs.</title>
        <authorList>
            <person name="Gallant J.R."/>
            <person name="Traeger L.L."/>
            <person name="Volkening J.D."/>
            <person name="Moffett H."/>
            <person name="Chen P.H."/>
            <person name="Novina C.D."/>
            <person name="Phillips G.N.Jr."/>
            <person name="Anand R."/>
            <person name="Wells G.B."/>
            <person name="Pinch M."/>
            <person name="Guth R."/>
            <person name="Unguez G.A."/>
            <person name="Albert J.S."/>
            <person name="Zakon H.H."/>
            <person name="Samanta M.P."/>
            <person name="Sussman M.R."/>
        </authorList>
    </citation>
    <scope>NUCLEOTIDE SEQUENCE [LARGE SCALE GENOMIC DNA]</scope>
</reference>
<protein>
    <recommendedName>
        <fullName evidence="8">Amyloid beta A4 precursor protein-binding family B member 1-interacting protein</fullName>
    </recommendedName>
    <alternativeName>
        <fullName evidence="9">APBB1-interacting protein 1</fullName>
    </alternativeName>
</protein>
<gene>
    <name evidence="13" type="primary">APBB1IP</name>
</gene>
<feature type="compositionally biased region" description="Low complexity" evidence="10">
    <location>
        <begin position="125"/>
        <end position="138"/>
    </location>
</feature>
<dbReference type="GO" id="GO:0005856">
    <property type="term" value="C:cytoskeleton"/>
    <property type="evidence" value="ECO:0007669"/>
    <property type="project" value="UniProtKB-SubCell"/>
</dbReference>
<feature type="compositionally biased region" description="Pro residues" evidence="10">
    <location>
        <begin position="527"/>
        <end position="583"/>
    </location>
</feature>
<dbReference type="InterPro" id="IPR001849">
    <property type="entry name" value="PH_domain"/>
</dbReference>
<feature type="domain" description="PH" evidence="11">
    <location>
        <begin position="306"/>
        <end position="415"/>
    </location>
</feature>
<evidence type="ECO:0000256" key="6">
    <source>
        <dbReference type="ARBA" id="ARBA00023212"/>
    </source>
</evidence>
<dbReference type="InterPro" id="IPR029071">
    <property type="entry name" value="Ubiquitin-like_domsf"/>
</dbReference>
<dbReference type="PROSITE" id="PS50003">
    <property type="entry name" value="PH_DOMAIN"/>
    <property type="match status" value="1"/>
</dbReference>
<organism evidence="13 14">
    <name type="scientific">Electrophorus electricus</name>
    <name type="common">Electric eel</name>
    <name type="synonym">Gymnotus electricus</name>
    <dbReference type="NCBI Taxonomy" id="8005"/>
    <lineage>
        <taxon>Eukaryota</taxon>
        <taxon>Metazoa</taxon>
        <taxon>Chordata</taxon>
        <taxon>Craniata</taxon>
        <taxon>Vertebrata</taxon>
        <taxon>Euteleostomi</taxon>
        <taxon>Actinopterygii</taxon>
        <taxon>Neopterygii</taxon>
        <taxon>Teleostei</taxon>
        <taxon>Ostariophysi</taxon>
        <taxon>Gymnotiformes</taxon>
        <taxon>Gymnotoidei</taxon>
        <taxon>Gymnotidae</taxon>
        <taxon>Electrophorus</taxon>
    </lineage>
</organism>
<dbReference type="STRING" id="8005.ENSEEEP00000007826"/>
<feature type="compositionally biased region" description="Pro residues" evidence="10">
    <location>
        <begin position="109"/>
        <end position="120"/>
    </location>
</feature>
<evidence type="ECO:0000256" key="2">
    <source>
        <dbReference type="ARBA" id="ARBA00004245"/>
    </source>
</evidence>
<dbReference type="Gene3D" id="2.30.29.30">
    <property type="entry name" value="Pleckstrin-homology domain (PH domain)/Phosphotyrosine-binding domain (PTB)"/>
    <property type="match status" value="1"/>
</dbReference>
<reference evidence="13" key="4">
    <citation type="submission" date="2025-08" db="UniProtKB">
        <authorList>
            <consortium name="Ensembl"/>
        </authorList>
    </citation>
    <scope>IDENTIFICATION</scope>
</reference>
<evidence type="ECO:0000256" key="7">
    <source>
        <dbReference type="ARBA" id="ARBA00038382"/>
    </source>
</evidence>
<accession>A0A4W4E7N0</accession>
<dbReference type="FunFam" id="2.30.29.30:FF:000048">
    <property type="entry name" value="Ras association (RalGDS/AF-6) and pleckstrin homology domains 1"/>
    <property type="match status" value="1"/>
</dbReference>
<evidence type="ECO:0000313" key="14">
    <source>
        <dbReference type="Proteomes" id="UP000314983"/>
    </source>
</evidence>
<dbReference type="Ensembl" id="ENSEEET00000007932.2">
    <property type="protein sequence ID" value="ENSEEEP00000007826.2"/>
    <property type="gene ID" value="ENSEEEG00000004090.2"/>
</dbReference>
<feature type="compositionally biased region" description="Pro residues" evidence="10">
    <location>
        <begin position="484"/>
        <end position="517"/>
    </location>
</feature>
<proteinExistence type="inferred from homology"/>
<evidence type="ECO:0000256" key="1">
    <source>
        <dbReference type="ARBA" id="ARBA00004202"/>
    </source>
</evidence>
<keyword evidence="3" id="KW-1003">Cell membrane</keyword>
<dbReference type="SUPFAM" id="SSF54236">
    <property type="entry name" value="Ubiquitin-like"/>
    <property type="match status" value="1"/>
</dbReference>
<dbReference type="GeneID" id="113582135"/>
<dbReference type="CDD" id="cd01259">
    <property type="entry name" value="PH_APBB1IP"/>
    <property type="match status" value="1"/>
</dbReference>
<feature type="region of interest" description="Disordered" evidence="10">
    <location>
        <begin position="438"/>
        <end position="651"/>
    </location>
</feature>
<evidence type="ECO:0000256" key="10">
    <source>
        <dbReference type="SAM" id="MobiDB-lite"/>
    </source>
</evidence>
<evidence type="ECO:0000256" key="9">
    <source>
        <dbReference type="ARBA" id="ARBA00042746"/>
    </source>
</evidence>
<evidence type="ECO:0000259" key="12">
    <source>
        <dbReference type="PROSITE" id="PS50200"/>
    </source>
</evidence>
<dbReference type="GeneTree" id="ENSGT00940000156105"/>
<evidence type="ECO:0000259" key="11">
    <source>
        <dbReference type="PROSITE" id="PS50003"/>
    </source>
</evidence>
<dbReference type="GO" id="GO:0007165">
    <property type="term" value="P:signal transduction"/>
    <property type="evidence" value="ECO:0007669"/>
    <property type="project" value="InterPro"/>
</dbReference>
<dbReference type="OMA" id="CCDDQAT"/>
<reference evidence="13" key="5">
    <citation type="submission" date="2025-09" db="UniProtKB">
        <authorList>
            <consortium name="Ensembl"/>
        </authorList>
    </citation>
    <scope>IDENTIFICATION</scope>
</reference>
<reference evidence="14" key="2">
    <citation type="journal article" date="2017" name="Sci. Adv.">
        <title>A tail of two voltages: Proteomic comparison of the three electric organs of the electric eel.</title>
        <authorList>
            <person name="Traeger L.L."/>
            <person name="Sabat G."/>
            <person name="Barrett-Wilt G.A."/>
            <person name="Wells G.B."/>
            <person name="Sussman M.R."/>
        </authorList>
    </citation>
    <scope>NUCLEOTIDE SEQUENCE [LARGE SCALE GENOMIC DNA]</scope>
</reference>
<evidence type="ECO:0000256" key="4">
    <source>
        <dbReference type="ARBA" id="ARBA00022490"/>
    </source>
</evidence>
<dbReference type="Pfam" id="PF00169">
    <property type="entry name" value="PH"/>
    <property type="match status" value="1"/>
</dbReference>
<evidence type="ECO:0000313" key="13">
    <source>
        <dbReference type="Ensembl" id="ENSEEEP00000007826.2"/>
    </source>
</evidence>
<feature type="compositionally biased region" description="Pro residues" evidence="10">
    <location>
        <begin position="591"/>
        <end position="602"/>
    </location>
</feature>
<dbReference type="Gene3D" id="3.10.20.90">
    <property type="entry name" value="Phosphatidylinositol 3-kinase Catalytic Subunit, Chain A, domain 1"/>
    <property type="match status" value="1"/>
</dbReference>
<dbReference type="GO" id="GO:0005829">
    <property type="term" value="C:cytosol"/>
    <property type="evidence" value="ECO:0007669"/>
    <property type="project" value="TreeGrafter"/>
</dbReference>
<dbReference type="InterPro" id="IPR000159">
    <property type="entry name" value="RA_dom"/>
</dbReference>
<dbReference type="CDD" id="cd16137">
    <property type="entry name" value="RA_MRL_RIAM"/>
    <property type="match status" value="1"/>
</dbReference>
<feature type="domain" description="Ras-associating" evidence="12">
    <location>
        <begin position="176"/>
        <end position="262"/>
    </location>
</feature>
<dbReference type="AlphaFoldDB" id="A0A4W4E7N0"/>
<dbReference type="InterPro" id="IPR039665">
    <property type="entry name" value="PH_APBB1IP"/>
</dbReference>
<name>A0A4W4E7N0_ELEEL</name>
<dbReference type="Proteomes" id="UP000314983">
    <property type="component" value="Chromosome 10"/>
</dbReference>
<dbReference type="Pfam" id="PF21989">
    <property type="entry name" value="RA_2"/>
    <property type="match status" value="1"/>
</dbReference>
<dbReference type="PANTHER" id="PTHR11243">
    <property type="entry name" value="GROWTH FACTOR RECEPTOR-BOUND PROTEIN"/>
    <property type="match status" value="1"/>
</dbReference>
<keyword evidence="6" id="KW-0206">Cytoskeleton</keyword>
<dbReference type="RefSeq" id="XP_026873563.2">
    <property type="nucleotide sequence ID" value="XM_027017762.2"/>
</dbReference>
<dbReference type="GO" id="GO:0005886">
    <property type="term" value="C:plasma membrane"/>
    <property type="evidence" value="ECO:0007669"/>
    <property type="project" value="UniProtKB-SubCell"/>
</dbReference>
<keyword evidence="14" id="KW-1185">Reference proteome</keyword>
<dbReference type="PROSITE" id="PS50200">
    <property type="entry name" value="RA"/>
    <property type="match status" value="1"/>
</dbReference>
<evidence type="ECO:0000256" key="3">
    <source>
        <dbReference type="ARBA" id="ARBA00022475"/>
    </source>
</evidence>
<comment type="subcellular location">
    <subcellularLocation>
        <location evidence="1">Cell membrane</location>
        <topology evidence="1">Peripheral membrane protein</topology>
    </subcellularLocation>
    <subcellularLocation>
        <location evidence="2">Cytoplasm</location>
        <location evidence="2">Cytoskeleton</location>
    </subcellularLocation>
</comment>
<evidence type="ECO:0000256" key="8">
    <source>
        <dbReference type="ARBA" id="ARBA00040699"/>
    </source>
</evidence>
<sequence length="651" mass="71912">MEDIDAMFTDMLQEMDLLTLSLADEVPESPVTVQSSQQVNLSIGFTDLNASLHELEDNDLDALMADLVADLSATEEKFAAERGGVQELPAPTAPAPSAPPRAEFDPAGPFAPPPPQPKAEPPVHSNSASFTSTAANTTLPPPSTPCSKISPEDAEAQMKADKIKLALEKLKEAKVKKLIVKVEMTDGSSKTLMVDERQTVRDVIDSLFEKTHCTGSVDWCLCETNPELQTERGFEDHENLVEPLSAWTRDSENKVLFQERKNKYEVFRNPQKFYMWKKEKKSLKDMKEKDKELLLEENFCGQSVIVPDLEGVLHLREEGKKSWRPRYFLLRASGMYYLPKGKTKSSRDLVCFVQFDNTNVYYCKECKTRFKAPTEYCFILKHPQIQKESQYIKYLCCDDQWAMELWVTGIRIAKYGKALYENYRSAVRRSSLSSIWTNLNQQPSPSTSNAPTPSPTPKVKAANGHVPQPQTEMVPKGPSNQASFPPPPSTNVLPPPPPDPMMPPPPPMPVRAEPPPLSSALEYPQPAFLPPPPELPLPPPPIDDMEPPPDFLPPPPPSFACELPPPPPPPPQTNHPSPPPVFNPPFEGGELPPPPPPPPPPATATAPHPTPKVKKVGPPPPTRTTPSATAPSGGDFMSELMVAMQKKRSGQ</sequence>
<evidence type="ECO:0000256" key="5">
    <source>
        <dbReference type="ARBA" id="ARBA00023136"/>
    </source>
</evidence>
<feature type="compositionally biased region" description="Low complexity" evidence="10">
    <location>
        <begin position="624"/>
        <end position="633"/>
    </location>
</feature>
<feature type="region of interest" description="Disordered" evidence="10">
    <location>
        <begin position="82"/>
        <end position="147"/>
    </location>
</feature>
<comment type="similarity">
    <text evidence="7">Belongs to the MRL family.</text>
</comment>
<dbReference type="PANTHER" id="PTHR11243:SF14">
    <property type="entry name" value="AMYLOID BETA A4 PRECURSOR PROTEIN-BINDING FAMILY B MEMBER 1-INTERACTING PROTEIN"/>
    <property type="match status" value="1"/>
</dbReference>
<keyword evidence="4" id="KW-0963">Cytoplasm</keyword>
<dbReference type="SUPFAM" id="SSF50729">
    <property type="entry name" value="PH domain-like"/>
    <property type="match status" value="1"/>
</dbReference>
<dbReference type="SMART" id="SM00233">
    <property type="entry name" value="PH"/>
    <property type="match status" value="1"/>
</dbReference>
<keyword evidence="5" id="KW-0472">Membrane</keyword>